<proteinExistence type="predicted"/>
<protein>
    <submittedName>
        <fullName evidence="2">Uncharacterized protein</fullName>
    </submittedName>
</protein>
<keyword evidence="3" id="KW-1185">Reference proteome</keyword>
<feature type="compositionally biased region" description="Basic and acidic residues" evidence="1">
    <location>
        <begin position="338"/>
        <end position="349"/>
    </location>
</feature>
<feature type="region of interest" description="Disordered" evidence="1">
    <location>
        <begin position="337"/>
        <end position="370"/>
    </location>
</feature>
<reference evidence="2 3" key="1">
    <citation type="submission" date="2014-04" db="EMBL/GenBank/DDBJ databases">
        <title>Evolutionary Origins and Diversification of the Mycorrhizal Mutualists.</title>
        <authorList>
            <consortium name="DOE Joint Genome Institute"/>
            <consortium name="Mycorrhizal Genomics Consortium"/>
            <person name="Kohler A."/>
            <person name="Kuo A."/>
            <person name="Nagy L.G."/>
            <person name="Floudas D."/>
            <person name="Copeland A."/>
            <person name="Barry K.W."/>
            <person name="Cichocki N."/>
            <person name="Veneault-Fourrey C."/>
            <person name="LaButti K."/>
            <person name="Lindquist E.A."/>
            <person name="Lipzen A."/>
            <person name="Lundell T."/>
            <person name="Morin E."/>
            <person name="Murat C."/>
            <person name="Riley R."/>
            <person name="Ohm R."/>
            <person name="Sun H."/>
            <person name="Tunlid A."/>
            <person name="Henrissat B."/>
            <person name="Grigoriev I.V."/>
            <person name="Hibbett D.S."/>
            <person name="Martin F."/>
        </authorList>
    </citation>
    <scope>NUCLEOTIDE SEQUENCE [LARGE SCALE GENOMIC DNA]</scope>
    <source>
        <strain evidence="2 3">MD-312</strain>
    </source>
</reference>
<evidence type="ECO:0000313" key="3">
    <source>
        <dbReference type="Proteomes" id="UP000053820"/>
    </source>
</evidence>
<gene>
    <name evidence="2" type="ORF">HYDPIDRAFT_44390</name>
</gene>
<sequence length="370" mass="40486">MLLPSLNDLLEALDLPFTLDTPTDLTPSLLLAILESLINARLPIPNACDVLRGGTDTDEQEQSVDDSQLDLAGAGGVSVDGWAAEIGLGEASSCVGLRGGEESCRLKRNGSRSHSNTRSLYSNHHSYGDEEATDDTADFSTSLLRPSPAHRPAPHLHDPDPNFSTLSHITDVPRHPLVHSPEPSLSLSHSNTIDLSTRARSVSSHTSVGSASDDTTHPYDRDEKDDGGDGDEEEYDHSPIFRPMCIHELEDPSYIRALAGPSSSSFASHDHTSFASHDQTDNAHDHHTEQEHHEDTDDPEDPLAYAPPTPTPRRVRLSGWIQEVDTGLELSRFAALKEQSRMSQERSRFSEGQSRLSKEQSQPQLFSKGK</sequence>
<dbReference type="Proteomes" id="UP000053820">
    <property type="component" value="Unassembled WGS sequence"/>
</dbReference>
<name>A0A0C9W7A7_9AGAM</name>
<feature type="compositionally biased region" description="Basic and acidic residues" evidence="1">
    <location>
        <begin position="214"/>
        <end position="224"/>
    </location>
</feature>
<feature type="compositionally biased region" description="Acidic residues" evidence="1">
    <location>
        <begin position="225"/>
        <end position="235"/>
    </location>
</feature>
<dbReference type="OrthoDB" id="2657231at2759"/>
<evidence type="ECO:0000313" key="2">
    <source>
        <dbReference type="EMBL" id="KIJ58711.1"/>
    </source>
</evidence>
<feature type="compositionally biased region" description="Polar residues" evidence="1">
    <location>
        <begin position="350"/>
        <end position="370"/>
    </location>
</feature>
<dbReference type="AlphaFoldDB" id="A0A0C9W7A7"/>
<feature type="compositionally biased region" description="Basic and acidic residues" evidence="1">
    <location>
        <begin position="268"/>
        <end position="295"/>
    </location>
</feature>
<accession>A0A0C9W7A7</accession>
<feature type="compositionally biased region" description="Low complexity" evidence="1">
    <location>
        <begin position="201"/>
        <end position="212"/>
    </location>
</feature>
<organism evidence="2 3">
    <name type="scientific">Hydnomerulius pinastri MD-312</name>
    <dbReference type="NCBI Taxonomy" id="994086"/>
    <lineage>
        <taxon>Eukaryota</taxon>
        <taxon>Fungi</taxon>
        <taxon>Dikarya</taxon>
        <taxon>Basidiomycota</taxon>
        <taxon>Agaricomycotina</taxon>
        <taxon>Agaricomycetes</taxon>
        <taxon>Agaricomycetidae</taxon>
        <taxon>Boletales</taxon>
        <taxon>Boletales incertae sedis</taxon>
        <taxon>Leucogyrophana</taxon>
    </lineage>
</organism>
<feature type="region of interest" description="Disordered" evidence="1">
    <location>
        <begin position="196"/>
        <end position="237"/>
    </location>
</feature>
<dbReference type="EMBL" id="KN839915">
    <property type="protein sequence ID" value="KIJ58711.1"/>
    <property type="molecule type" value="Genomic_DNA"/>
</dbReference>
<feature type="region of interest" description="Disordered" evidence="1">
    <location>
        <begin position="104"/>
        <end position="168"/>
    </location>
</feature>
<feature type="compositionally biased region" description="Polar residues" evidence="1">
    <location>
        <begin position="112"/>
        <end position="125"/>
    </location>
</feature>
<evidence type="ECO:0000256" key="1">
    <source>
        <dbReference type="SAM" id="MobiDB-lite"/>
    </source>
</evidence>
<feature type="region of interest" description="Disordered" evidence="1">
    <location>
        <begin position="260"/>
        <end position="318"/>
    </location>
</feature>
<dbReference type="HOGENOM" id="CLU_027726_0_0_1"/>